<proteinExistence type="predicted"/>
<dbReference type="EMBL" id="LAZR01001003">
    <property type="protein sequence ID" value="KKN52827.1"/>
    <property type="molecule type" value="Genomic_DNA"/>
</dbReference>
<comment type="caution">
    <text evidence="1">The sequence shown here is derived from an EMBL/GenBank/DDBJ whole genome shotgun (WGS) entry which is preliminary data.</text>
</comment>
<accession>A0A0F9RSL7</accession>
<protein>
    <submittedName>
        <fullName evidence="1">Uncharacterized protein</fullName>
    </submittedName>
</protein>
<reference evidence="1" key="1">
    <citation type="journal article" date="2015" name="Nature">
        <title>Complex archaea that bridge the gap between prokaryotes and eukaryotes.</title>
        <authorList>
            <person name="Spang A."/>
            <person name="Saw J.H."/>
            <person name="Jorgensen S.L."/>
            <person name="Zaremba-Niedzwiedzka K."/>
            <person name="Martijn J."/>
            <person name="Lind A.E."/>
            <person name="van Eijk R."/>
            <person name="Schleper C."/>
            <person name="Guy L."/>
            <person name="Ettema T.J."/>
        </authorList>
    </citation>
    <scope>NUCLEOTIDE SEQUENCE</scope>
</reference>
<gene>
    <name evidence="1" type="ORF">LCGC14_0608770</name>
</gene>
<sequence length="57" mass="6934">MVIRKYIKYTCKCGWTRKYPTCDDPEYIPCPGCNKRNSFYKQVIEEKVKRGKVKKRR</sequence>
<name>A0A0F9RSL7_9ZZZZ</name>
<evidence type="ECO:0000313" key="1">
    <source>
        <dbReference type="EMBL" id="KKN52827.1"/>
    </source>
</evidence>
<dbReference type="AlphaFoldDB" id="A0A0F9RSL7"/>
<organism evidence="1">
    <name type="scientific">marine sediment metagenome</name>
    <dbReference type="NCBI Taxonomy" id="412755"/>
    <lineage>
        <taxon>unclassified sequences</taxon>
        <taxon>metagenomes</taxon>
        <taxon>ecological metagenomes</taxon>
    </lineage>
</organism>